<keyword evidence="4" id="KW-0547">Nucleotide-binding</keyword>
<feature type="domain" description="Tr-type G" evidence="7">
    <location>
        <begin position="1"/>
        <end position="217"/>
    </location>
</feature>
<dbReference type="Pfam" id="PF22594">
    <property type="entry name" value="GTP-eEF1A_C"/>
    <property type="match status" value="1"/>
</dbReference>
<dbReference type="InterPro" id="IPR011779">
    <property type="entry name" value="SO4_adenylTrfase_lsu"/>
</dbReference>
<dbReference type="Proteomes" id="UP000613266">
    <property type="component" value="Unassembled WGS sequence"/>
</dbReference>
<dbReference type="InterPro" id="IPR009001">
    <property type="entry name" value="Transl_elong_EF1A/Init_IF2_C"/>
</dbReference>
<dbReference type="Gene3D" id="3.40.50.300">
    <property type="entry name" value="P-loop containing nucleotide triphosphate hydrolases"/>
    <property type="match status" value="1"/>
</dbReference>
<dbReference type="EC" id="2.7.7.4" evidence="1"/>
<dbReference type="GO" id="GO:0004781">
    <property type="term" value="F:sulfate adenylyltransferase (ATP) activity"/>
    <property type="evidence" value="ECO:0007669"/>
    <property type="project" value="UniProtKB-EC"/>
</dbReference>
<comment type="caution">
    <text evidence="8">The sequence shown here is derived from an EMBL/GenBank/DDBJ whole genome shotgun (WGS) entry which is preliminary data.</text>
</comment>
<evidence type="ECO:0000256" key="6">
    <source>
        <dbReference type="ARBA" id="ARBA00023134"/>
    </source>
</evidence>
<sequence>MQALRFLTAGSVDDGKSTLIGRLLFDSKAILADQLDTLERRAAGSPIDLSLLTDGLEAEREQGITIDVAYRYFATKHRKFIIADAPGHEQYTRNMVTAAAGSDAAVVLVDITKLDLSQPEVTLLAQTRRHSLLAQLLRVPSIVFAINKIDAIEQPGPGFAKVKRALEAFAQAAGLEVAATVPVSALRGDNVTQPLDAPWWNGPSLLQVLEGLPCVQERVDAPLSLPVQYVQKDAYQSEGAGFQPRVLWGRIAHGAVKVGDEIEVLPSRQKAVVAGLRRAAEDVARGQAGESVGVILDRQLDVSRGDWIAHPGKAQLQNRFPATLAWLDTEPAKPGRKYWVRHGNRWVQARIAAIDSVLDIHSLEARDAHELGVNAIGRVQMEVQHELPVEPFEFNRVGGALIVVDPASHRTSGALLVDLPAAAPAEEDW</sequence>
<evidence type="ECO:0000313" key="8">
    <source>
        <dbReference type="EMBL" id="MBH9578826.1"/>
    </source>
</evidence>
<evidence type="ECO:0000256" key="2">
    <source>
        <dbReference type="ARBA" id="ARBA00022679"/>
    </source>
</evidence>
<proteinExistence type="predicted"/>
<dbReference type="InterPro" id="IPR050100">
    <property type="entry name" value="TRAFAC_GTPase_members"/>
</dbReference>
<evidence type="ECO:0000256" key="3">
    <source>
        <dbReference type="ARBA" id="ARBA00022695"/>
    </source>
</evidence>
<dbReference type="InterPro" id="IPR027417">
    <property type="entry name" value="P-loop_NTPase"/>
</dbReference>
<dbReference type="GO" id="GO:0005524">
    <property type="term" value="F:ATP binding"/>
    <property type="evidence" value="ECO:0007669"/>
    <property type="project" value="UniProtKB-KW"/>
</dbReference>
<dbReference type="PROSITE" id="PS51722">
    <property type="entry name" value="G_TR_2"/>
    <property type="match status" value="1"/>
</dbReference>
<dbReference type="CDD" id="cd04095">
    <property type="entry name" value="CysN_NoDQ_III"/>
    <property type="match status" value="1"/>
</dbReference>
<name>A0A931J3D7_9BURK</name>
<gene>
    <name evidence="8" type="ORF">I7X39_18190</name>
</gene>
<dbReference type="GO" id="GO:0003924">
    <property type="term" value="F:GTPase activity"/>
    <property type="evidence" value="ECO:0007669"/>
    <property type="project" value="InterPro"/>
</dbReference>
<evidence type="ECO:0000256" key="1">
    <source>
        <dbReference type="ARBA" id="ARBA00012391"/>
    </source>
</evidence>
<dbReference type="RefSeq" id="WP_198112595.1">
    <property type="nucleotide sequence ID" value="NZ_JAEDAK010000015.1"/>
</dbReference>
<keyword evidence="3" id="KW-0548">Nucleotidyltransferase</keyword>
<dbReference type="NCBIfam" id="TIGR02034">
    <property type="entry name" value="CysN"/>
    <property type="match status" value="1"/>
</dbReference>
<dbReference type="Pfam" id="PF00009">
    <property type="entry name" value="GTP_EFTU"/>
    <property type="match status" value="1"/>
</dbReference>
<evidence type="ECO:0000259" key="7">
    <source>
        <dbReference type="PROSITE" id="PS51722"/>
    </source>
</evidence>
<reference evidence="8" key="1">
    <citation type="submission" date="2020-12" db="EMBL/GenBank/DDBJ databases">
        <title>The genome sequence of Inhella sp. 1Y17.</title>
        <authorList>
            <person name="Liu Y."/>
        </authorList>
    </citation>
    <scope>NUCLEOTIDE SEQUENCE</scope>
    <source>
        <strain evidence="8">1Y17</strain>
    </source>
</reference>
<dbReference type="GO" id="GO:0005525">
    <property type="term" value="F:GTP binding"/>
    <property type="evidence" value="ECO:0007669"/>
    <property type="project" value="UniProtKB-KW"/>
</dbReference>
<keyword evidence="6" id="KW-0342">GTP-binding</keyword>
<evidence type="ECO:0000256" key="5">
    <source>
        <dbReference type="ARBA" id="ARBA00022840"/>
    </source>
</evidence>
<dbReference type="InterPro" id="IPR009000">
    <property type="entry name" value="Transl_B-barrel_sf"/>
</dbReference>
<dbReference type="PANTHER" id="PTHR23115">
    <property type="entry name" value="TRANSLATION FACTOR"/>
    <property type="match status" value="1"/>
</dbReference>
<dbReference type="EMBL" id="JAEDAK010000015">
    <property type="protein sequence ID" value="MBH9578826.1"/>
    <property type="molecule type" value="Genomic_DNA"/>
</dbReference>
<dbReference type="InterPro" id="IPR054696">
    <property type="entry name" value="GTP-eEF1A_C"/>
</dbReference>
<dbReference type="SUPFAM" id="SSF50465">
    <property type="entry name" value="EF-Tu/eEF-1alpha/eIF2-gamma C-terminal domain"/>
    <property type="match status" value="1"/>
</dbReference>
<protein>
    <recommendedName>
        <fullName evidence="1">sulfate adenylyltransferase</fullName>
        <ecNumber evidence="1">2.7.7.4</ecNumber>
    </recommendedName>
</protein>
<dbReference type="Gene3D" id="2.40.30.10">
    <property type="entry name" value="Translation factors"/>
    <property type="match status" value="2"/>
</dbReference>
<dbReference type="AlphaFoldDB" id="A0A931J3D7"/>
<dbReference type="PROSITE" id="PS00301">
    <property type="entry name" value="G_TR_1"/>
    <property type="match status" value="1"/>
</dbReference>
<keyword evidence="9" id="KW-1185">Reference proteome</keyword>
<dbReference type="InterPro" id="IPR000795">
    <property type="entry name" value="T_Tr_GTP-bd_dom"/>
</dbReference>
<dbReference type="SUPFAM" id="SSF52540">
    <property type="entry name" value="P-loop containing nucleoside triphosphate hydrolases"/>
    <property type="match status" value="1"/>
</dbReference>
<evidence type="ECO:0000313" key="9">
    <source>
        <dbReference type="Proteomes" id="UP000613266"/>
    </source>
</evidence>
<keyword evidence="2" id="KW-0808">Transferase</keyword>
<dbReference type="SUPFAM" id="SSF50447">
    <property type="entry name" value="Translation proteins"/>
    <property type="match status" value="1"/>
</dbReference>
<dbReference type="InterPro" id="IPR044139">
    <property type="entry name" value="CysN_NoDQ_III"/>
</dbReference>
<accession>A0A931J3D7</accession>
<dbReference type="PRINTS" id="PR00315">
    <property type="entry name" value="ELONGATNFCT"/>
</dbReference>
<keyword evidence="5" id="KW-0067">ATP-binding</keyword>
<dbReference type="GO" id="GO:0006790">
    <property type="term" value="P:sulfur compound metabolic process"/>
    <property type="evidence" value="ECO:0007669"/>
    <property type="project" value="InterPro"/>
</dbReference>
<evidence type="ECO:0000256" key="4">
    <source>
        <dbReference type="ARBA" id="ARBA00022741"/>
    </source>
</evidence>
<dbReference type="InterPro" id="IPR031157">
    <property type="entry name" value="G_TR_CS"/>
</dbReference>
<organism evidence="8 9">
    <name type="scientific">Inhella proteolytica</name>
    <dbReference type="NCBI Taxonomy" id="2795029"/>
    <lineage>
        <taxon>Bacteria</taxon>
        <taxon>Pseudomonadati</taxon>
        <taxon>Pseudomonadota</taxon>
        <taxon>Betaproteobacteria</taxon>
        <taxon>Burkholderiales</taxon>
        <taxon>Sphaerotilaceae</taxon>
        <taxon>Inhella</taxon>
    </lineage>
</organism>